<sequence length="99" mass="11518">MEDTDQIQKNLQEAYYQGYNDAVNHAQIQDKILKPETRSLFVSYNVYSERLAKNHILNTVLKETKAPGTIEEIHTIERQLETLHVSFQAKVSIINFIQL</sequence>
<reference evidence="1 2" key="1">
    <citation type="submission" date="2019-08" db="EMBL/GenBank/DDBJ databases">
        <authorList>
            <person name="Shi S."/>
        </authorList>
    </citation>
    <scope>NUCLEOTIDE SEQUENCE [LARGE SCALE GENOMIC DNA]</scope>
    <source>
        <strain evidence="1 2">GY10130</strain>
    </source>
</reference>
<dbReference type="Proteomes" id="UP000321926">
    <property type="component" value="Unassembled WGS sequence"/>
</dbReference>
<proteinExistence type="predicted"/>
<evidence type="ECO:0000313" key="1">
    <source>
        <dbReference type="EMBL" id="TXK52375.1"/>
    </source>
</evidence>
<organism evidence="1 2">
    <name type="scientific">Pontibacter qinzhouensis</name>
    <dbReference type="NCBI Taxonomy" id="2603253"/>
    <lineage>
        <taxon>Bacteria</taxon>
        <taxon>Pseudomonadati</taxon>
        <taxon>Bacteroidota</taxon>
        <taxon>Cytophagia</taxon>
        <taxon>Cytophagales</taxon>
        <taxon>Hymenobacteraceae</taxon>
        <taxon>Pontibacter</taxon>
    </lineage>
</organism>
<dbReference type="EMBL" id="VRTY01000003">
    <property type="protein sequence ID" value="TXK52375.1"/>
    <property type="molecule type" value="Genomic_DNA"/>
</dbReference>
<dbReference type="RefSeq" id="WP_147919947.1">
    <property type="nucleotide sequence ID" value="NZ_VRTY01000003.1"/>
</dbReference>
<dbReference type="AlphaFoldDB" id="A0A5C8KFA5"/>
<comment type="caution">
    <text evidence="1">The sequence shown here is derived from an EMBL/GenBank/DDBJ whole genome shotgun (WGS) entry which is preliminary data.</text>
</comment>
<name>A0A5C8KFA5_9BACT</name>
<gene>
    <name evidence="1" type="ORF">FVR03_01275</name>
</gene>
<evidence type="ECO:0000313" key="2">
    <source>
        <dbReference type="Proteomes" id="UP000321926"/>
    </source>
</evidence>
<accession>A0A5C8KFA5</accession>
<keyword evidence="2" id="KW-1185">Reference proteome</keyword>
<protein>
    <submittedName>
        <fullName evidence="1">Uncharacterized protein</fullName>
    </submittedName>
</protein>